<dbReference type="Pfam" id="PF08308">
    <property type="entry name" value="PEGA"/>
    <property type="match status" value="1"/>
</dbReference>
<feature type="transmembrane region" description="Helical" evidence="1">
    <location>
        <begin position="66"/>
        <end position="87"/>
    </location>
</feature>
<comment type="caution">
    <text evidence="3">The sequence shown here is derived from an EMBL/GenBank/DDBJ whole genome shotgun (WGS) entry which is preliminary data.</text>
</comment>
<feature type="domain" description="PEGA" evidence="2">
    <location>
        <begin position="106"/>
        <end position="169"/>
    </location>
</feature>
<reference evidence="3" key="1">
    <citation type="submission" date="2020-04" db="EMBL/GenBank/DDBJ databases">
        <authorList>
            <person name="Zhang T."/>
        </authorList>
    </citation>
    <scope>NUCLEOTIDE SEQUENCE</scope>
    <source>
        <strain evidence="3">HKST-UBA11</strain>
    </source>
</reference>
<name>A0A955RLG4_9BACT</name>
<protein>
    <submittedName>
        <fullName evidence="3">PEGA domain-containing protein</fullName>
    </submittedName>
</protein>
<evidence type="ECO:0000313" key="4">
    <source>
        <dbReference type="Proteomes" id="UP000754563"/>
    </source>
</evidence>
<dbReference type="EMBL" id="JAGQLH010000118">
    <property type="protein sequence ID" value="MCA9386293.1"/>
    <property type="molecule type" value="Genomic_DNA"/>
</dbReference>
<dbReference type="AlphaFoldDB" id="A0A955RLG4"/>
<gene>
    <name evidence="3" type="ORF">KC717_06635</name>
</gene>
<feature type="non-terminal residue" evidence="3">
    <location>
        <position position="339"/>
    </location>
</feature>
<accession>A0A955RLG4</accession>
<evidence type="ECO:0000259" key="2">
    <source>
        <dbReference type="Pfam" id="PF08308"/>
    </source>
</evidence>
<reference evidence="3" key="2">
    <citation type="journal article" date="2021" name="Microbiome">
        <title>Successional dynamics and alternative stable states in a saline activated sludge microbial community over 9 years.</title>
        <authorList>
            <person name="Wang Y."/>
            <person name="Ye J."/>
            <person name="Ju F."/>
            <person name="Liu L."/>
            <person name="Boyd J.A."/>
            <person name="Deng Y."/>
            <person name="Parks D.H."/>
            <person name="Jiang X."/>
            <person name="Yin X."/>
            <person name="Woodcroft B.J."/>
            <person name="Tyson G.W."/>
            <person name="Hugenholtz P."/>
            <person name="Polz M.F."/>
            <person name="Zhang T."/>
        </authorList>
    </citation>
    <scope>NUCLEOTIDE SEQUENCE</scope>
    <source>
        <strain evidence="3">HKST-UBA11</strain>
    </source>
</reference>
<dbReference type="Proteomes" id="UP000754563">
    <property type="component" value="Unassembled WGS sequence"/>
</dbReference>
<dbReference type="InterPro" id="IPR013229">
    <property type="entry name" value="PEGA"/>
</dbReference>
<sequence>MSLEKQLEQLKNVTIKPENPSFKGNLRKRLINEHMTMFDTKPSQDSMKDSRTWFDRVLLPLKMQSAFNLAVLFISSFLLVSVSAAYITGPDDLSTRIVNTLTNKESIRIFSNIEGATVYINGQSKGITPVTVGLSEGNYSLRLEKSGYGIYSDTLRISKEGEHEVFAQLLKHASENDTYAGWLNYNNEELDFAFNYPPDWQIQEKLTSESDRIDNLTVMVSDGEHGVTFTFNSTEDFELDTRADVASYKRDLEFNSFKQSRFIQFESDGNFITAGMTIDTDDSVPFSIAYRMQGTEQEVLSSSILKTLDNISSSLVIGEYDPSQVIASSAEDENENIKV</sequence>
<proteinExistence type="predicted"/>
<keyword evidence="1" id="KW-0472">Membrane</keyword>
<keyword evidence="1" id="KW-1133">Transmembrane helix</keyword>
<keyword evidence="1" id="KW-0812">Transmembrane</keyword>
<organism evidence="3 4">
    <name type="scientific">Candidatus Dojkabacteria bacterium</name>
    <dbReference type="NCBI Taxonomy" id="2099670"/>
    <lineage>
        <taxon>Bacteria</taxon>
        <taxon>Candidatus Dojkabacteria</taxon>
    </lineage>
</organism>
<evidence type="ECO:0000256" key="1">
    <source>
        <dbReference type="SAM" id="Phobius"/>
    </source>
</evidence>
<evidence type="ECO:0000313" key="3">
    <source>
        <dbReference type="EMBL" id="MCA9386293.1"/>
    </source>
</evidence>